<organism evidence="2 3">
    <name type="scientific">Streptomyces griseicoloratus</name>
    <dbReference type="NCBI Taxonomy" id="2752516"/>
    <lineage>
        <taxon>Bacteria</taxon>
        <taxon>Bacillati</taxon>
        <taxon>Actinomycetota</taxon>
        <taxon>Actinomycetes</taxon>
        <taxon>Kitasatosporales</taxon>
        <taxon>Streptomycetaceae</taxon>
        <taxon>Streptomyces</taxon>
    </lineage>
</organism>
<dbReference type="Proteomes" id="UP000621210">
    <property type="component" value="Unassembled WGS sequence"/>
</dbReference>
<keyword evidence="3" id="KW-1185">Reference proteome</keyword>
<dbReference type="AlphaFoldDB" id="A0A926L405"/>
<evidence type="ECO:0000256" key="1">
    <source>
        <dbReference type="SAM" id="MobiDB-lite"/>
    </source>
</evidence>
<name>A0A926L405_9ACTN</name>
<proteinExistence type="predicted"/>
<gene>
    <name evidence="2" type="ORF">H0H10_18000</name>
</gene>
<protein>
    <submittedName>
        <fullName evidence="2">Uncharacterized protein</fullName>
    </submittedName>
</protein>
<reference evidence="2" key="1">
    <citation type="submission" date="2020-09" db="EMBL/GenBank/DDBJ databases">
        <title>Streptomyces grisecoloratus sp. nov., isolated from cotton soil.</title>
        <authorList>
            <person name="Xing L."/>
        </authorList>
    </citation>
    <scope>NUCLEOTIDE SEQUENCE</scope>
    <source>
        <strain evidence="2">TRM S81-3</strain>
    </source>
</reference>
<accession>A0A926L405</accession>
<dbReference type="RefSeq" id="WP_188182014.1">
    <property type="nucleotide sequence ID" value="NZ_JACVQF010000192.1"/>
</dbReference>
<comment type="caution">
    <text evidence="2">The sequence shown here is derived from an EMBL/GenBank/DDBJ whole genome shotgun (WGS) entry which is preliminary data.</text>
</comment>
<evidence type="ECO:0000313" key="3">
    <source>
        <dbReference type="Proteomes" id="UP000621210"/>
    </source>
</evidence>
<evidence type="ECO:0000313" key="2">
    <source>
        <dbReference type="EMBL" id="MBD0421019.1"/>
    </source>
</evidence>
<dbReference type="Pfam" id="PF19450">
    <property type="entry name" value="DUF5988"/>
    <property type="match status" value="1"/>
</dbReference>
<dbReference type="InterPro" id="IPR046030">
    <property type="entry name" value="DUF5988"/>
</dbReference>
<sequence length="68" mass="7862">MSDTAKALLEGGPQDLPERVVPITTPGEDLKIELRNGYEHFRPTDRHADTPEGRLRVYEWWERTEMPG</sequence>
<feature type="region of interest" description="Disordered" evidence="1">
    <location>
        <begin position="1"/>
        <end position="21"/>
    </location>
</feature>
<reference evidence="2" key="2">
    <citation type="submission" date="2020-09" db="EMBL/GenBank/DDBJ databases">
        <authorList>
            <person name="Luo X."/>
        </authorList>
    </citation>
    <scope>NUCLEOTIDE SEQUENCE</scope>
    <source>
        <strain evidence="2">TRM S81-3</strain>
    </source>
</reference>
<dbReference type="EMBL" id="JACVQF010000192">
    <property type="protein sequence ID" value="MBD0421019.1"/>
    <property type="molecule type" value="Genomic_DNA"/>
</dbReference>